<dbReference type="Proteomes" id="UP000322184">
    <property type="component" value="Unassembled WGS sequence"/>
</dbReference>
<name>A0A5B0W3F5_9GAMM</name>
<evidence type="ECO:0000313" key="2">
    <source>
        <dbReference type="Proteomes" id="UP000322184"/>
    </source>
</evidence>
<organism evidence="1 2">
    <name type="scientific">Photorhabdus heterorhabditis</name>
    <dbReference type="NCBI Taxonomy" id="880156"/>
    <lineage>
        <taxon>Bacteria</taxon>
        <taxon>Pseudomonadati</taxon>
        <taxon>Pseudomonadota</taxon>
        <taxon>Gammaproteobacteria</taxon>
        <taxon>Enterobacterales</taxon>
        <taxon>Morganellaceae</taxon>
        <taxon>Photorhabdus</taxon>
    </lineage>
</organism>
<gene>
    <name evidence="1" type="ORF">F0L16_17310</name>
</gene>
<dbReference type="AlphaFoldDB" id="A0A5B0W3F5"/>
<comment type="caution">
    <text evidence="1">The sequence shown here is derived from an EMBL/GenBank/DDBJ whole genome shotgun (WGS) entry which is preliminary data.</text>
</comment>
<proteinExistence type="predicted"/>
<accession>A0A5B0W3F5</accession>
<protein>
    <submittedName>
        <fullName evidence="1">Hemolysin BL-binding protein</fullName>
    </submittedName>
</protein>
<feature type="non-terminal residue" evidence="1">
    <location>
        <position position="1"/>
    </location>
</feature>
<dbReference type="EMBL" id="VTUW01000041">
    <property type="protein sequence ID" value="KAA1181262.1"/>
    <property type="molecule type" value="Genomic_DNA"/>
</dbReference>
<dbReference type="STRING" id="880156.AM629_13950"/>
<reference evidence="1 2" key="1">
    <citation type="submission" date="2019-09" db="EMBL/GenBank/DDBJ databases">
        <title>Whole genome sequence of Photorhabdus heterorhabditis strain ETL (Enterobacteriales: Enterobacteriaceae) a bacterial symbiont of Heterorhabditis zealandica strain ETL (Rhabditida: Heterorhabditidae).</title>
        <authorList>
            <person name="Lulamba T.E."/>
            <person name="Serepa-Dlamini M.H."/>
        </authorList>
    </citation>
    <scope>NUCLEOTIDE SEQUENCE [LARGE SCALE GENOMIC DNA]</scope>
    <source>
        <strain evidence="1 2">ETL</strain>
    </source>
</reference>
<sequence length="42" mass="4727">YLDGQHKNHLEIFDNKGKFKAVLNLDGTVNQTKTDAAKGRKL</sequence>
<evidence type="ECO:0000313" key="1">
    <source>
        <dbReference type="EMBL" id="KAA1181262.1"/>
    </source>
</evidence>